<comment type="caution">
    <text evidence="3">The sequence shown here is derived from an EMBL/GenBank/DDBJ whole genome shotgun (WGS) entry which is preliminary data.</text>
</comment>
<evidence type="ECO:0000256" key="1">
    <source>
        <dbReference type="SAM" id="MobiDB-lite"/>
    </source>
</evidence>
<evidence type="ECO:0000313" key="3">
    <source>
        <dbReference type="EMBL" id="GAA0459911.1"/>
    </source>
</evidence>
<evidence type="ECO:0000256" key="2">
    <source>
        <dbReference type="SAM" id="Phobius"/>
    </source>
</evidence>
<name>A0AAV3SGP6_HALDO</name>
<organism evidence="3 4">
    <name type="scientific">Halococcus dombrowskii</name>
    <dbReference type="NCBI Taxonomy" id="179637"/>
    <lineage>
        <taxon>Archaea</taxon>
        <taxon>Methanobacteriati</taxon>
        <taxon>Methanobacteriota</taxon>
        <taxon>Stenosarchaea group</taxon>
        <taxon>Halobacteria</taxon>
        <taxon>Halobacteriales</taxon>
        <taxon>Halococcaceae</taxon>
        <taxon>Halococcus</taxon>
    </lineage>
</organism>
<feature type="region of interest" description="Disordered" evidence="1">
    <location>
        <begin position="1"/>
        <end position="23"/>
    </location>
</feature>
<proteinExistence type="predicted"/>
<sequence>MLREVPREADRMSIESEQPPSPAGPPLGIKVVCWSRILLMFAEFVLALVLFANLEDLYGVLLLVAIVVEIVIVYGLCTLTLWGWILAVIWYSIGGLQSASSLLSGSLSGFVGIILSFVTIGLVLTNYQSFR</sequence>
<dbReference type="EMBL" id="BAAADN010000024">
    <property type="protein sequence ID" value="GAA0459911.1"/>
    <property type="molecule type" value="Genomic_DNA"/>
</dbReference>
<feature type="compositionally biased region" description="Basic and acidic residues" evidence="1">
    <location>
        <begin position="1"/>
        <end position="14"/>
    </location>
</feature>
<protein>
    <submittedName>
        <fullName evidence="3">Uncharacterized protein</fullName>
    </submittedName>
</protein>
<keyword evidence="2" id="KW-1133">Transmembrane helix</keyword>
<accession>A0AAV3SGP6</accession>
<gene>
    <name evidence="3" type="ORF">GCM10008985_15370</name>
</gene>
<keyword evidence="2" id="KW-0812">Transmembrane</keyword>
<reference evidence="3" key="2">
    <citation type="submission" date="2023-12" db="EMBL/GenBank/DDBJ databases">
        <authorList>
            <person name="Sun Q."/>
            <person name="Inoue M."/>
        </authorList>
    </citation>
    <scope>NUCLEOTIDE SEQUENCE</scope>
    <source>
        <strain evidence="3">JCM 12289</strain>
    </source>
</reference>
<evidence type="ECO:0000313" key="4">
    <source>
        <dbReference type="Proteomes" id="UP001500962"/>
    </source>
</evidence>
<dbReference type="Proteomes" id="UP001500962">
    <property type="component" value="Unassembled WGS sequence"/>
</dbReference>
<dbReference type="AlphaFoldDB" id="A0AAV3SGP6"/>
<feature type="transmembrane region" description="Helical" evidence="2">
    <location>
        <begin position="60"/>
        <end position="93"/>
    </location>
</feature>
<feature type="transmembrane region" description="Helical" evidence="2">
    <location>
        <begin position="34"/>
        <end position="53"/>
    </location>
</feature>
<keyword evidence="2" id="KW-0472">Membrane</keyword>
<feature type="transmembrane region" description="Helical" evidence="2">
    <location>
        <begin position="105"/>
        <end position="127"/>
    </location>
</feature>
<reference evidence="3" key="1">
    <citation type="journal article" date="2014" name="Int. J. Syst. Evol. Microbiol.">
        <title>Complete genome sequence of Corynebacterium casei LMG S-19264T (=DSM 44701T), isolated from a smear-ripened cheese.</title>
        <authorList>
            <consortium name="US DOE Joint Genome Institute (JGI-PGF)"/>
            <person name="Walter F."/>
            <person name="Albersmeier A."/>
            <person name="Kalinowski J."/>
            <person name="Ruckert C."/>
        </authorList>
    </citation>
    <scope>NUCLEOTIDE SEQUENCE</scope>
    <source>
        <strain evidence="3">JCM 12289</strain>
    </source>
</reference>